<keyword evidence="3" id="KW-1185">Reference proteome</keyword>
<sequence length="95" mass="9812">MVLGTRWSLAVGHAVVPADHLQPGAVGHASAHDDQQPHDGADADPFGHVLGTRRSPAVGHAVVPADHLQPGNAGTHDLGFDVPLSVAVAVSRRER</sequence>
<feature type="compositionally biased region" description="Basic and acidic residues" evidence="1">
    <location>
        <begin position="30"/>
        <end position="41"/>
    </location>
</feature>
<organism evidence="2 3">
    <name type="scientific">Catenulispora subtropica</name>
    <dbReference type="NCBI Taxonomy" id="450798"/>
    <lineage>
        <taxon>Bacteria</taxon>
        <taxon>Bacillati</taxon>
        <taxon>Actinomycetota</taxon>
        <taxon>Actinomycetes</taxon>
        <taxon>Catenulisporales</taxon>
        <taxon>Catenulisporaceae</taxon>
        <taxon>Catenulispora</taxon>
    </lineage>
</organism>
<evidence type="ECO:0000313" key="3">
    <source>
        <dbReference type="Proteomes" id="UP001499854"/>
    </source>
</evidence>
<dbReference type="Proteomes" id="UP001499854">
    <property type="component" value="Unassembled WGS sequence"/>
</dbReference>
<comment type="caution">
    <text evidence="2">The sequence shown here is derived from an EMBL/GenBank/DDBJ whole genome shotgun (WGS) entry which is preliminary data.</text>
</comment>
<name>A0ABP5DYI6_9ACTN</name>
<feature type="region of interest" description="Disordered" evidence="1">
    <location>
        <begin position="21"/>
        <end position="52"/>
    </location>
</feature>
<gene>
    <name evidence="2" type="ORF">GCM10009838_58110</name>
</gene>
<accession>A0ABP5DYI6</accession>
<proteinExistence type="predicted"/>
<reference evidence="3" key="1">
    <citation type="journal article" date="2019" name="Int. J. Syst. Evol. Microbiol.">
        <title>The Global Catalogue of Microorganisms (GCM) 10K type strain sequencing project: providing services to taxonomists for standard genome sequencing and annotation.</title>
        <authorList>
            <consortium name="The Broad Institute Genomics Platform"/>
            <consortium name="The Broad Institute Genome Sequencing Center for Infectious Disease"/>
            <person name="Wu L."/>
            <person name="Ma J."/>
        </authorList>
    </citation>
    <scope>NUCLEOTIDE SEQUENCE [LARGE SCALE GENOMIC DNA]</scope>
    <source>
        <strain evidence="3">JCM 16013</strain>
    </source>
</reference>
<evidence type="ECO:0000256" key="1">
    <source>
        <dbReference type="SAM" id="MobiDB-lite"/>
    </source>
</evidence>
<dbReference type="EMBL" id="BAAAQM010000039">
    <property type="protein sequence ID" value="GAA1987708.1"/>
    <property type="molecule type" value="Genomic_DNA"/>
</dbReference>
<evidence type="ECO:0000313" key="2">
    <source>
        <dbReference type="EMBL" id="GAA1987708.1"/>
    </source>
</evidence>
<protein>
    <submittedName>
        <fullName evidence="2">Uncharacterized protein</fullName>
    </submittedName>
</protein>